<comment type="caution">
    <text evidence="2">The sequence shown here is derived from an EMBL/GenBank/DDBJ whole genome shotgun (WGS) entry which is preliminary data.</text>
</comment>
<evidence type="ECO:0000259" key="1">
    <source>
        <dbReference type="Pfam" id="PF00534"/>
    </source>
</evidence>
<dbReference type="CDD" id="cd03811">
    <property type="entry name" value="GT4_GT28_WabH-like"/>
    <property type="match status" value="1"/>
</dbReference>
<dbReference type="AlphaFoldDB" id="A0A2A2IHR5"/>
<evidence type="ECO:0000313" key="2">
    <source>
        <dbReference type="EMBL" id="PAV31541.1"/>
    </source>
</evidence>
<sequence>MRKRVLFMLISMNVGGTERAFLNMLHELPEEDYDITVLLLEKKGGLYQELPQHVIVQEMKDFPHIGRQLSYNPKEKIKAHLSKRRYKQSLFLFVLHSYMKVTKDRRILFKNVFKKVPILEEKYDVAVAYAGPMDIITYYIANRVKAKEKYQWIHFDVKEIGFDHRFARRMYRLFNRIFVVSNTAANHLKEKLPTLSHKIDTQTNDIPALTITQLAEKEDVFPASSIIRIVTVARIMNEKGPDIAVKTLYELRKLGYNIQWHWVGEGQWISHIKEMIQEFELEDSFILEGSKSNPYPYIRQSDIYVQPSRHEGYCLTIAEARALKKPIVSTATAGAKEQIKHGETGLISEINEPELLRNIIKLIKNPDLRTKISEALQEENNKNSIPFHSKEWSAHYYSSSKKEALFNKMEKEKQCNKGSIYS</sequence>
<dbReference type="PANTHER" id="PTHR12526">
    <property type="entry name" value="GLYCOSYLTRANSFERASE"/>
    <property type="match status" value="1"/>
</dbReference>
<gene>
    <name evidence="2" type="ORF">CIL05_02465</name>
</gene>
<dbReference type="SUPFAM" id="SSF53756">
    <property type="entry name" value="UDP-Glycosyltransferase/glycogen phosphorylase"/>
    <property type="match status" value="1"/>
</dbReference>
<dbReference type="OrthoDB" id="9813638at2"/>
<dbReference type="Proteomes" id="UP000218887">
    <property type="component" value="Unassembled WGS sequence"/>
</dbReference>
<accession>A0A2A2IHR5</accession>
<proteinExistence type="predicted"/>
<reference evidence="2 3" key="1">
    <citation type="submission" date="2017-08" db="EMBL/GenBank/DDBJ databases">
        <title>Virgibacillus indicus sp. nov. and Virgibacillus profoundi sp. nov, two moderately halophilic bacteria isolated from marine sediment by using the Microfluidic Streak Plate.</title>
        <authorList>
            <person name="Xu B."/>
            <person name="Hu B."/>
            <person name="Wang J."/>
            <person name="Zhu Y."/>
            <person name="Huang L."/>
            <person name="Du W."/>
            <person name="Huang Y."/>
        </authorList>
    </citation>
    <scope>NUCLEOTIDE SEQUENCE [LARGE SCALE GENOMIC DNA]</scope>
    <source>
        <strain evidence="2 3">IO3-P3-H5</strain>
    </source>
</reference>
<dbReference type="GO" id="GO:0016757">
    <property type="term" value="F:glycosyltransferase activity"/>
    <property type="evidence" value="ECO:0007669"/>
    <property type="project" value="InterPro"/>
</dbReference>
<dbReference type="PANTHER" id="PTHR12526:SF630">
    <property type="entry name" value="GLYCOSYLTRANSFERASE"/>
    <property type="match status" value="1"/>
</dbReference>
<organism evidence="2 3">
    <name type="scientific">Virgibacillus profundi</name>
    <dbReference type="NCBI Taxonomy" id="2024555"/>
    <lineage>
        <taxon>Bacteria</taxon>
        <taxon>Bacillati</taxon>
        <taxon>Bacillota</taxon>
        <taxon>Bacilli</taxon>
        <taxon>Bacillales</taxon>
        <taxon>Bacillaceae</taxon>
        <taxon>Virgibacillus</taxon>
    </lineage>
</organism>
<dbReference type="EMBL" id="NPOA01000001">
    <property type="protein sequence ID" value="PAV31541.1"/>
    <property type="molecule type" value="Genomic_DNA"/>
</dbReference>
<keyword evidence="3" id="KW-1185">Reference proteome</keyword>
<dbReference type="InterPro" id="IPR001296">
    <property type="entry name" value="Glyco_trans_1"/>
</dbReference>
<dbReference type="Pfam" id="PF00534">
    <property type="entry name" value="Glycos_transf_1"/>
    <property type="match status" value="1"/>
</dbReference>
<dbReference type="Gene3D" id="3.40.50.2000">
    <property type="entry name" value="Glycogen Phosphorylase B"/>
    <property type="match status" value="2"/>
</dbReference>
<feature type="domain" description="Glycosyl transferase family 1" evidence="1">
    <location>
        <begin position="228"/>
        <end position="375"/>
    </location>
</feature>
<protein>
    <recommendedName>
        <fullName evidence="1">Glycosyl transferase family 1 domain-containing protein</fullName>
    </recommendedName>
</protein>
<name>A0A2A2IHR5_9BACI</name>
<evidence type="ECO:0000313" key="3">
    <source>
        <dbReference type="Proteomes" id="UP000218887"/>
    </source>
</evidence>